<proteinExistence type="predicted"/>
<dbReference type="Proteomes" id="UP000034430">
    <property type="component" value="Unassembled WGS sequence"/>
</dbReference>
<evidence type="ECO:0000313" key="1">
    <source>
        <dbReference type="EMBL" id="KKQ46633.1"/>
    </source>
</evidence>
<organism evidence="1 2">
    <name type="scientific">Candidatus Yanofskybacteria bacterium GW2011_GWC2_37_9</name>
    <dbReference type="NCBI Taxonomy" id="1619028"/>
    <lineage>
        <taxon>Bacteria</taxon>
        <taxon>Candidatus Yanofskyibacteriota</taxon>
    </lineage>
</organism>
<gene>
    <name evidence="1" type="ORF">US65_C0032G0007</name>
</gene>
<reference evidence="1 2" key="1">
    <citation type="journal article" date="2015" name="Nature">
        <title>rRNA introns, odd ribosomes, and small enigmatic genomes across a large radiation of phyla.</title>
        <authorList>
            <person name="Brown C.T."/>
            <person name="Hug L.A."/>
            <person name="Thomas B.C."/>
            <person name="Sharon I."/>
            <person name="Castelle C.J."/>
            <person name="Singh A."/>
            <person name="Wilkins M.J."/>
            <person name="Williams K.H."/>
            <person name="Banfield J.F."/>
        </authorList>
    </citation>
    <scope>NUCLEOTIDE SEQUENCE [LARGE SCALE GENOMIC DNA]</scope>
</reference>
<protein>
    <submittedName>
        <fullName evidence="1">Uncharacterized protein</fullName>
    </submittedName>
</protein>
<sequence>MKKNKKVKILWEDARIFSPERKNVKLSLMETTGFLLETESDSYYLIRNPVTINFETKIKHPNKNPSFYLIPRDMVKSIKNK</sequence>
<accession>A0A0G0HU36</accession>
<dbReference type="EMBL" id="LBTU01000032">
    <property type="protein sequence ID" value="KKQ46633.1"/>
    <property type="molecule type" value="Genomic_DNA"/>
</dbReference>
<evidence type="ECO:0000313" key="2">
    <source>
        <dbReference type="Proteomes" id="UP000034430"/>
    </source>
</evidence>
<dbReference type="AlphaFoldDB" id="A0A0G0HU36"/>
<comment type="caution">
    <text evidence="1">The sequence shown here is derived from an EMBL/GenBank/DDBJ whole genome shotgun (WGS) entry which is preliminary data.</text>
</comment>
<name>A0A0G0HU36_9BACT</name>